<evidence type="ECO:0000313" key="3">
    <source>
        <dbReference type="EnsemblProtists" id="EKX45568"/>
    </source>
</evidence>
<dbReference type="GeneID" id="17302335"/>
<feature type="compositionally biased region" description="Acidic residues" evidence="1">
    <location>
        <begin position="104"/>
        <end position="116"/>
    </location>
</feature>
<dbReference type="PANTHER" id="PTHR24637:SF368">
    <property type="entry name" value="CUTICLE COLLAGEN 36"/>
    <property type="match status" value="1"/>
</dbReference>
<accession>L1JAJ5</accession>
<dbReference type="EMBL" id="JH992998">
    <property type="protein sequence ID" value="EKX45568.1"/>
    <property type="molecule type" value="Genomic_DNA"/>
</dbReference>
<feature type="region of interest" description="Disordered" evidence="1">
    <location>
        <begin position="80"/>
        <end position="136"/>
    </location>
</feature>
<name>L1JAJ5_GUITC</name>
<dbReference type="Proteomes" id="UP000011087">
    <property type="component" value="Unassembled WGS sequence"/>
</dbReference>
<dbReference type="Pfam" id="PF01391">
    <property type="entry name" value="Collagen"/>
    <property type="match status" value="1"/>
</dbReference>
<dbReference type="PaxDb" id="55529-EKX45568"/>
<feature type="region of interest" description="Disordered" evidence="1">
    <location>
        <begin position="180"/>
        <end position="271"/>
    </location>
</feature>
<protein>
    <submittedName>
        <fullName evidence="2 3">Uncharacterized protein</fullName>
    </submittedName>
</protein>
<dbReference type="eggNOG" id="KOG3544">
    <property type="taxonomic scope" value="Eukaryota"/>
</dbReference>
<keyword evidence="4" id="KW-1185">Reference proteome</keyword>
<organism evidence="2">
    <name type="scientific">Guillardia theta (strain CCMP2712)</name>
    <name type="common">Cryptophyte</name>
    <dbReference type="NCBI Taxonomy" id="905079"/>
    <lineage>
        <taxon>Eukaryota</taxon>
        <taxon>Cryptophyceae</taxon>
        <taxon>Pyrenomonadales</taxon>
        <taxon>Geminigeraceae</taxon>
        <taxon>Guillardia</taxon>
    </lineage>
</organism>
<evidence type="ECO:0000313" key="4">
    <source>
        <dbReference type="Proteomes" id="UP000011087"/>
    </source>
</evidence>
<dbReference type="EnsemblProtists" id="EKX45568">
    <property type="protein sequence ID" value="EKX45568"/>
    <property type="gene ID" value="GUITHDRAFT_163194"/>
</dbReference>
<reference evidence="2 4" key="1">
    <citation type="journal article" date="2012" name="Nature">
        <title>Algal genomes reveal evolutionary mosaicism and the fate of nucleomorphs.</title>
        <authorList>
            <consortium name="DOE Joint Genome Institute"/>
            <person name="Curtis B.A."/>
            <person name="Tanifuji G."/>
            <person name="Burki F."/>
            <person name="Gruber A."/>
            <person name="Irimia M."/>
            <person name="Maruyama S."/>
            <person name="Arias M.C."/>
            <person name="Ball S.G."/>
            <person name="Gile G.H."/>
            <person name="Hirakawa Y."/>
            <person name="Hopkins J.F."/>
            <person name="Kuo A."/>
            <person name="Rensing S.A."/>
            <person name="Schmutz J."/>
            <person name="Symeonidi A."/>
            <person name="Elias M."/>
            <person name="Eveleigh R.J."/>
            <person name="Herman E.K."/>
            <person name="Klute M.J."/>
            <person name="Nakayama T."/>
            <person name="Obornik M."/>
            <person name="Reyes-Prieto A."/>
            <person name="Armbrust E.V."/>
            <person name="Aves S.J."/>
            <person name="Beiko R.G."/>
            <person name="Coutinho P."/>
            <person name="Dacks J.B."/>
            <person name="Durnford D.G."/>
            <person name="Fast N.M."/>
            <person name="Green B.R."/>
            <person name="Grisdale C.J."/>
            <person name="Hempel F."/>
            <person name="Henrissat B."/>
            <person name="Hoppner M.P."/>
            <person name="Ishida K."/>
            <person name="Kim E."/>
            <person name="Koreny L."/>
            <person name="Kroth P.G."/>
            <person name="Liu Y."/>
            <person name="Malik S.B."/>
            <person name="Maier U.G."/>
            <person name="McRose D."/>
            <person name="Mock T."/>
            <person name="Neilson J.A."/>
            <person name="Onodera N.T."/>
            <person name="Poole A.M."/>
            <person name="Pritham E.J."/>
            <person name="Richards T.A."/>
            <person name="Rocap G."/>
            <person name="Roy S.W."/>
            <person name="Sarai C."/>
            <person name="Schaack S."/>
            <person name="Shirato S."/>
            <person name="Slamovits C.H."/>
            <person name="Spencer D.F."/>
            <person name="Suzuki S."/>
            <person name="Worden A.Z."/>
            <person name="Zauner S."/>
            <person name="Barry K."/>
            <person name="Bell C."/>
            <person name="Bharti A.K."/>
            <person name="Crow J.A."/>
            <person name="Grimwood J."/>
            <person name="Kramer R."/>
            <person name="Lindquist E."/>
            <person name="Lucas S."/>
            <person name="Salamov A."/>
            <person name="McFadden G.I."/>
            <person name="Lane C.E."/>
            <person name="Keeling P.J."/>
            <person name="Gray M.W."/>
            <person name="Grigoriev I.V."/>
            <person name="Archibald J.M."/>
        </authorList>
    </citation>
    <scope>NUCLEOTIDE SEQUENCE</scope>
    <source>
        <strain evidence="2 4">CCMP2712</strain>
    </source>
</reference>
<feature type="compositionally biased region" description="Basic and acidic residues" evidence="1">
    <location>
        <begin position="117"/>
        <end position="136"/>
    </location>
</feature>
<dbReference type="OrthoDB" id="10652930at2759"/>
<dbReference type="PANTHER" id="PTHR24637">
    <property type="entry name" value="COLLAGEN"/>
    <property type="match status" value="1"/>
</dbReference>
<proteinExistence type="predicted"/>
<reference evidence="4" key="2">
    <citation type="submission" date="2012-11" db="EMBL/GenBank/DDBJ databases">
        <authorList>
            <person name="Kuo A."/>
            <person name="Curtis B.A."/>
            <person name="Tanifuji G."/>
            <person name="Burki F."/>
            <person name="Gruber A."/>
            <person name="Irimia M."/>
            <person name="Maruyama S."/>
            <person name="Arias M.C."/>
            <person name="Ball S.G."/>
            <person name="Gile G.H."/>
            <person name="Hirakawa Y."/>
            <person name="Hopkins J.F."/>
            <person name="Rensing S.A."/>
            <person name="Schmutz J."/>
            <person name="Symeonidi A."/>
            <person name="Elias M."/>
            <person name="Eveleigh R.J."/>
            <person name="Herman E.K."/>
            <person name="Klute M.J."/>
            <person name="Nakayama T."/>
            <person name="Obornik M."/>
            <person name="Reyes-Prieto A."/>
            <person name="Armbrust E.V."/>
            <person name="Aves S.J."/>
            <person name="Beiko R.G."/>
            <person name="Coutinho P."/>
            <person name="Dacks J.B."/>
            <person name="Durnford D.G."/>
            <person name="Fast N.M."/>
            <person name="Green B.R."/>
            <person name="Grisdale C."/>
            <person name="Hempe F."/>
            <person name="Henrissat B."/>
            <person name="Hoppner M.P."/>
            <person name="Ishida K.-I."/>
            <person name="Kim E."/>
            <person name="Koreny L."/>
            <person name="Kroth P.G."/>
            <person name="Liu Y."/>
            <person name="Malik S.-B."/>
            <person name="Maier U.G."/>
            <person name="McRose D."/>
            <person name="Mock T."/>
            <person name="Neilson J.A."/>
            <person name="Onodera N.T."/>
            <person name="Poole A.M."/>
            <person name="Pritham E.J."/>
            <person name="Richards T.A."/>
            <person name="Rocap G."/>
            <person name="Roy S.W."/>
            <person name="Sarai C."/>
            <person name="Schaack S."/>
            <person name="Shirato S."/>
            <person name="Slamovits C.H."/>
            <person name="Spencer D.F."/>
            <person name="Suzuki S."/>
            <person name="Worden A.Z."/>
            <person name="Zauner S."/>
            <person name="Barry K."/>
            <person name="Bell C."/>
            <person name="Bharti A.K."/>
            <person name="Crow J.A."/>
            <person name="Grimwood J."/>
            <person name="Kramer R."/>
            <person name="Lindquist E."/>
            <person name="Lucas S."/>
            <person name="Salamov A."/>
            <person name="McFadden G.I."/>
            <person name="Lane C.E."/>
            <person name="Keeling P.J."/>
            <person name="Gray M.W."/>
            <person name="Grigoriev I.V."/>
            <person name="Archibald J.M."/>
        </authorList>
    </citation>
    <scope>NUCLEOTIDE SEQUENCE</scope>
    <source>
        <strain evidence="4">CCMP2712</strain>
    </source>
</reference>
<dbReference type="KEGG" id="gtt:GUITHDRAFT_163194"/>
<feature type="compositionally biased region" description="Pro residues" evidence="1">
    <location>
        <begin position="221"/>
        <end position="233"/>
    </location>
</feature>
<dbReference type="RefSeq" id="XP_005832548.1">
    <property type="nucleotide sequence ID" value="XM_005832491.1"/>
</dbReference>
<dbReference type="AlphaFoldDB" id="L1JAJ5"/>
<reference evidence="3" key="3">
    <citation type="submission" date="2016-03" db="UniProtKB">
        <authorList>
            <consortium name="EnsemblProtists"/>
        </authorList>
    </citation>
    <scope>IDENTIFICATION</scope>
</reference>
<feature type="compositionally biased region" description="Low complexity" evidence="1">
    <location>
        <begin position="206"/>
        <end position="219"/>
    </location>
</feature>
<evidence type="ECO:0000256" key="1">
    <source>
        <dbReference type="SAM" id="MobiDB-lite"/>
    </source>
</evidence>
<feature type="compositionally biased region" description="Low complexity" evidence="1">
    <location>
        <begin position="182"/>
        <end position="191"/>
    </location>
</feature>
<evidence type="ECO:0000313" key="2">
    <source>
        <dbReference type="EMBL" id="EKX45568.1"/>
    </source>
</evidence>
<dbReference type="InterPro" id="IPR008160">
    <property type="entry name" value="Collagen"/>
</dbReference>
<dbReference type="STRING" id="905079.L1JAJ5"/>
<sequence>MGNGAMQRRILVVGASIFVATLAIAFVLLITQESDTRGSSALYQQAYYTVPSQQLAFANQAKFTQLPSYVVTGAVNAPSGGAQSPPNGVVMQFPGSQDSVSDSPADEEEEEEEHLTEEEKKEKQEQEKQRRLKRSLERTKERTYRINARMADLRRYVKAQAREVLRSIDSQTEDIDYRISKVPGVVGPEGPRGIAGTPGKNGVNGAHGQPGEQGPQGEPGEPGPVGDPGPPGPEGLVGPEGPEGPPGPHGPAGILGGPGPIGPQGRSRRRL</sequence>
<gene>
    <name evidence="2" type="ORF">GUITHDRAFT_163194</name>
</gene>
<dbReference type="HOGENOM" id="CLU_1079447_0_0_1"/>